<comment type="catalytic activity">
    <reaction evidence="2">
        <text>phosphonoacetaldehyde + H2O = acetaldehyde + phosphate + H(+)</text>
        <dbReference type="Rhea" id="RHEA:18905"/>
        <dbReference type="ChEBI" id="CHEBI:15343"/>
        <dbReference type="ChEBI" id="CHEBI:15377"/>
        <dbReference type="ChEBI" id="CHEBI:15378"/>
        <dbReference type="ChEBI" id="CHEBI:43474"/>
        <dbReference type="ChEBI" id="CHEBI:58383"/>
        <dbReference type="EC" id="3.11.1.1"/>
    </reaction>
</comment>
<comment type="cofactor">
    <cofactor evidence="2">
        <name>Mg(2+)</name>
        <dbReference type="ChEBI" id="CHEBI:18420"/>
    </cofactor>
    <text evidence="2">Binds 1 Mg(2+) ion per subunit.</text>
</comment>
<keyword evidence="2 3" id="KW-0378">Hydrolase</keyword>
<reference evidence="3 4" key="1">
    <citation type="submission" date="2020-08" db="EMBL/GenBank/DDBJ databases">
        <title>Genomic Encyclopedia of Type Strains, Phase IV (KMG-IV): sequencing the most valuable type-strain genomes for metagenomic binning, comparative biology and taxonomic classification.</title>
        <authorList>
            <person name="Goeker M."/>
        </authorList>
    </citation>
    <scope>NUCLEOTIDE SEQUENCE [LARGE SCALE GENOMIC DNA]</scope>
    <source>
        <strain evidence="3 4">DSM 14878</strain>
    </source>
</reference>
<dbReference type="SFLD" id="SFLDG01135">
    <property type="entry name" value="C1.5.6:_HAD__Beta-PGM__Phospha"/>
    <property type="match status" value="1"/>
</dbReference>
<comment type="caution">
    <text evidence="3">The sequence shown here is derived from an EMBL/GenBank/DDBJ whole genome shotgun (WGS) entry which is preliminary data.</text>
</comment>
<dbReference type="SFLD" id="SFLDS00003">
    <property type="entry name" value="Haloacid_Dehalogenase"/>
    <property type="match status" value="1"/>
</dbReference>
<dbReference type="HAMAP" id="MF_01375">
    <property type="entry name" value="PhnX"/>
    <property type="match status" value="1"/>
</dbReference>
<dbReference type="GO" id="GO:0019700">
    <property type="term" value="P:organic phosphonate catabolic process"/>
    <property type="evidence" value="ECO:0007669"/>
    <property type="project" value="InterPro"/>
</dbReference>
<name>A0A7W6EZB2_9CAUL</name>
<dbReference type="GO" id="GO:0050194">
    <property type="term" value="F:phosphonoacetaldehyde hydrolase activity"/>
    <property type="evidence" value="ECO:0007669"/>
    <property type="project" value="UniProtKB-UniRule"/>
</dbReference>
<feature type="active site" description="Nucleophile" evidence="2">
    <location>
        <position position="14"/>
    </location>
</feature>
<dbReference type="GO" id="GO:0005829">
    <property type="term" value="C:cytosol"/>
    <property type="evidence" value="ECO:0007669"/>
    <property type="project" value="TreeGrafter"/>
</dbReference>
<dbReference type="Pfam" id="PF00702">
    <property type="entry name" value="Hydrolase"/>
    <property type="match status" value="1"/>
</dbReference>
<comment type="subunit">
    <text evidence="2">Homodimer.</text>
</comment>
<dbReference type="InterPro" id="IPR006323">
    <property type="entry name" value="Phosphonoacetald_hydro"/>
</dbReference>
<dbReference type="EMBL" id="JACIDA010000001">
    <property type="protein sequence ID" value="MBB3871841.1"/>
    <property type="molecule type" value="Genomic_DNA"/>
</dbReference>
<dbReference type="InterPro" id="IPR036412">
    <property type="entry name" value="HAD-like_sf"/>
</dbReference>
<keyword evidence="2" id="KW-0460">Magnesium</keyword>
<dbReference type="InterPro" id="IPR050155">
    <property type="entry name" value="HAD-like_hydrolase_sf"/>
</dbReference>
<feature type="active site" description="Schiff-base intermediate with substrate" evidence="2">
    <location>
        <position position="55"/>
    </location>
</feature>
<dbReference type="EC" id="3.11.1.1" evidence="2"/>
<dbReference type="SFLD" id="SFLDG01129">
    <property type="entry name" value="C1.5:_HAD__Beta-PGM__Phosphata"/>
    <property type="match status" value="1"/>
</dbReference>
<comment type="similarity">
    <text evidence="2">Belongs to the HAD-like hydrolase superfamily. PhnX family.</text>
</comment>
<proteinExistence type="inferred from homology"/>
<evidence type="ECO:0000256" key="1">
    <source>
        <dbReference type="ARBA" id="ARBA00023270"/>
    </source>
</evidence>
<dbReference type="NCBIfam" id="TIGR01422">
    <property type="entry name" value="phosphonatase"/>
    <property type="match status" value="1"/>
</dbReference>
<dbReference type="InterPro" id="IPR023214">
    <property type="entry name" value="HAD_sf"/>
</dbReference>
<dbReference type="GO" id="GO:0008967">
    <property type="term" value="F:phosphoglycolate phosphatase activity"/>
    <property type="evidence" value="ECO:0007669"/>
    <property type="project" value="TreeGrafter"/>
</dbReference>
<organism evidence="3 4">
    <name type="scientific">Brevundimonas mediterranea</name>
    <dbReference type="NCBI Taxonomy" id="74329"/>
    <lineage>
        <taxon>Bacteria</taxon>
        <taxon>Pseudomonadati</taxon>
        <taxon>Pseudomonadota</taxon>
        <taxon>Alphaproteobacteria</taxon>
        <taxon>Caulobacterales</taxon>
        <taxon>Caulobacteraceae</taxon>
        <taxon>Brevundimonas</taxon>
    </lineage>
</organism>
<dbReference type="Gene3D" id="1.10.150.240">
    <property type="entry name" value="Putative phosphatase, domain 2"/>
    <property type="match status" value="1"/>
</dbReference>
<dbReference type="SUPFAM" id="SSF56784">
    <property type="entry name" value="HAD-like"/>
    <property type="match status" value="1"/>
</dbReference>
<evidence type="ECO:0000313" key="3">
    <source>
        <dbReference type="EMBL" id="MBB3871841.1"/>
    </source>
</evidence>
<evidence type="ECO:0000256" key="2">
    <source>
        <dbReference type="HAMAP-Rule" id="MF_01375"/>
    </source>
</evidence>
<dbReference type="PANTHER" id="PTHR43434">
    <property type="entry name" value="PHOSPHOGLYCOLATE PHOSPHATASE"/>
    <property type="match status" value="1"/>
</dbReference>
<accession>A0A7W6EZB2</accession>
<sequence length="269" mass="28559">MTTIRDSFDMVVFDWAGTMVDFGSRAPVLALMEAFAVLGAPVSEEEARRDMGRAKADHVRALFEQPRINQAWQAAHAAAPDQHAVNQVMAELQAPMIRLAEETADLIPGTADAVALLRSQGLKIASCTGYTREMMQAILPRAAAQGYAPDLVVCAHETPQGRPSPLMIYKACADLGVWPLSRVVKVDDAEVGVAEGRNAGCFTIGVAVSGNMVGLTAQALADLNGEERAVLLKVAADRLRDAGADLVIDTVADLIPALEAETVRRAGLS</sequence>
<feature type="binding site" evidence="2">
    <location>
        <position position="188"/>
    </location>
    <ligand>
        <name>Mg(2+)</name>
        <dbReference type="ChEBI" id="CHEBI:18420"/>
    </ligand>
</feature>
<dbReference type="GO" id="GO:0006281">
    <property type="term" value="P:DNA repair"/>
    <property type="evidence" value="ECO:0007669"/>
    <property type="project" value="TreeGrafter"/>
</dbReference>
<dbReference type="GO" id="GO:0000287">
    <property type="term" value="F:magnesium ion binding"/>
    <property type="evidence" value="ECO:0007669"/>
    <property type="project" value="UniProtKB-UniRule"/>
</dbReference>
<protein>
    <recommendedName>
        <fullName evidence="2">Phosphonoacetaldehyde hydrolase</fullName>
        <shortName evidence="2">Phosphonatase</shortName>
        <ecNumber evidence="2">3.11.1.1</ecNumber>
    </recommendedName>
    <alternativeName>
        <fullName evidence="2">Phosphonoacetaldehyde phosphonohydrolase</fullName>
    </alternativeName>
</protein>
<comment type="function">
    <text evidence="2">Involved in phosphonate degradation.</text>
</comment>
<dbReference type="Gene3D" id="3.40.50.1000">
    <property type="entry name" value="HAD superfamily/HAD-like"/>
    <property type="match status" value="1"/>
</dbReference>
<dbReference type="RefSeq" id="WP_183195976.1">
    <property type="nucleotide sequence ID" value="NZ_JACIDA010000001.1"/>
</dbReference>
<keyword evidence="2" id="KW-0479">Metal-binding</keyword>
<gene>
    <name evidence="2" type="primary">phnX</name>
    <name evidence="3" type="ORF">GGR11_001355</name>
</gene>
<dbReference type="InterPro" id="IPR023198">
    <property type="entry name" value="PGP-like_dom2"/>
</dbReference>
<dbReference type="NCBIfam" id="TIGR01509">
    <property type="entry name" value="HAD-SF-IA-v3"/>
    <property type="match status" value="1"/>
</dbReference>
<dbReference type="PANTHER" id="PTHR43434:SF19">
    <property type="entry name" value="PHOSPHONOACETALDEHYDE HYDROLASE"/>
    <property type="match status" value="1"/>
</dbReference>
<feature type="binding site" evidence="2">
    <location>
        <position position="14"/>
    </location>
    <ligand>
        <name>Mg(2+)</name>
        <dbReference type="ChEBI" id="CHEBI:18420"/>
    </ligand>
</feature>
<dbReference type="InterPro" id="IPR006439">
    <property type="entry name" value="HAD-SF_hydro_IA"/>
</dbReference>
<dbReference type="Proteomes" id="UP000532936">
    <property type="component" value="Unassembled WGS sequence"/>
</dbReference>
<feature type="binding site" evidence="2">
    <location>
        <position position="16"/>
    </location>
    <ligand>
        <name>Mg(2+)</name>
        <dbReference type="ChEBI" id="CHEBI:18420"/>
    </ligand>
</feature>
<dbReference type="AlphaFoldDB" id="A0A7W6EZB2"/>
<evidence type="ECO:0000313" key="4">
    <source>
        <dbReference type="Proteomes" id="UP000532936"/>
    </source>
</evidence>
<keyword evidence="1 2" id="KW-0704">Schiff base</keyword>